<feature type="domain" description="PurE" evidence="1">
    <location>
        <begin position="4"/>
        <end position="40"/>
    </location>
</feature>
<sequence length="40" mass="4233">MPSVGIVLGSKNDLDEISGTKEGLDDMGVEYEVIVASAHR</sequence>
<reference evidence="2" key="1">
    <citation type="submission" date="2018-05" db="EMBL/GenBank/DDBJ databases">
        <authorList>
            <person name="Lanie J.A."/>
            <person name="Ng W.-L."/>
            <person name="Kazmierczak K.M."/>
            <person name="Andrzejewski T.M."/>
            <person name="Davidsen T.M."/>
            <person name="Wayne K.J."/>
            <person name="Tettelin H."/>
            <person name="Glass J.I."/>
            <person name="Rusch D."/>
            <person name="Podicherti R."/>
            <person name="Tsui H.-C.T."/>
            <person name="Winkler M.E."/>
        </authorList>
    </citation>
    <scope>NUCLEOTIDE SEQUENCE</scope>
</reference>
<dbReference type="SUPFAM" id="SSF52255">
    <property type="entry name" value="N5-CAIR mutase (phosphoribosylaminoimidazole carboxylase, PurE)"/>
    <property type="match status" value="1"/>
</dbReference>
<feature type="non-terminal residue" evidence="2">
    <location>
        <position position="40"/>
    </location>
</feature>
<protein>
    <recommendedName>
        <fullName evidence="1">PurE domain-containing protein</fullName>
    </recommendedName>
</protein>
<dbReference type="InterPro" id="IPR000031">
    <property type="entry name" value="PurE_dom"/>
</dbReference>
<dbReference type="AlphaFoldDB" id="A0A382SDL3"/>
<dbReference type="Gene3D" id="3.40.50.1970">
    <property type="match status" value="1"/>
</dbReference>
<evidence type="ECO:0000313" key="2">
    <source>
        <dbReference type="EMBL" id="SVD07963.1"/>
    </source>
</evidence>
<name>A0A382SDL3_9ZZZZ</name>
<gene>
    <name evidence="2" type="ORF">METZ01_LOCUS360817</name>
</gene>
<organism evidence="2">
    <name type="scientific">marine metagenome</name>
    <dbReference type="NCBI Taxonomy" id="408172"/>
    <lineage>
        <taxon>unclassified sequences</taxon>
        <taxon>metagenomes</taxon>
        <taxon>ecological metagenomes</taxon>
    </lineage>
</organism>
<accession>A0A382SDL3</accession>
<dbReference type="EMBL" id="UINC01128299">
    <property type="protein sequence ID" value="SVD07963.1"/>
    <property type="molecule type" value="Genomic_DNA"/>
</dbReference>
<evidence type="ECO:0000259" key="1">
    <source>
        <dbReference type="Pfam" id="PF00731"/>
    </source>
</evidence>
<proteinExistence type="predicted"/>
<dbReference type="Pfam" id="PF00731">
    <property type="entry name" value="AIRC"/>
    <property type="match status" value="1"/>
</dbReference>
<dbReference type="GO" id="GO:0006189">
    <property type="term" value="P:'de novo' IMP biosynthetic process"/>
    <property type="evidence" value="ECO:0007669"/>
    <property type="project" value="InterPro"/>
</dbReference>